<keyword evidence="1" id="KW-0051">Antiviral defense</keyword>
<comment type="caution">
    <text evidence="4">The sequence shown here is derived from an EMBL/GenBank/DDBJ whole genome shotgun (WGS) entry which is preliminary data.</text>
</comment>
<protein>
    <submittedName>
        <fullName evidence="4">CRISPR-associated protein Cmr4</fullName>
    </submittedName>
</protein>
<feature type="domain" description="CRISPR type III-associated protein" evidence="3">
    <location>
        <begin position="10"/>
        <end position="312"/>
    </location>
</feature>
<proteinExistence type="predicted"/>
<dbReference type="PANTHER" id="PTHR36700:SF1">
    <property type="entry name" value="CRISPR SYSTEM CMR SUBUNIT CMR4"/>
    <property type="match status" value="1"/>
</dbReference>
<dbReference type="Proteomes" id="UP000569018">
    <property type="component" value="Unassembled WGS sequence"/>
</dbReference>
<dbReference type="NCBIfam" id="TIGR02580">
    <property type="entry name" value="cas_RAMP_Cmr4"/>
    <property type="match status" value="1"/>
</dbReference>
<dbReference type="RefSeq" id="WP_176231607.1">
    <property type="nucleotide sequence ID" value="NZ_BLRZ01000072.1"/>
</dbReference>
<evidence type="ECO:0000313" key="5">
    <source>
        <dbReference type="Proteomes" id="UP000569018"/>
    </source>
</evidence>
<reference evidence="4 5" key="1">
    <citation type="journal article" date="2020" name="Front. Microbiol.">
        <title>Single-cell genomics of novel Actinobacteria with the Wood-Ljungdahl pathway discovered in a serpentinizing system.</title>
        <authorList>
            <person name="Merino N."/>
            <person name="Kawai M."/>
            <person name="Boyd E.S."/>
            <person name="Colman D.R."/>
            <person name="McGlynn S.E."/>
            <person name="Nealson K.H."/>
            <person name="Kurokawa K."/>
            <person name="Hongoh Y."/>
        </authorList>
    </citation>
    <scope>NUCLEOTIDE SEQUENCE [LARGE SCALE GENOMIC DNA]</scope>
    <source>
        <strain evidence="4 5">S47</strain>
    </source>
</reference>
<sequence>MYEQGRLMFLYAETPVHAGSGSGVAGIDLPIQRERFTNLPILQPSGLKGALREFFENGKGLLPGHLDPEIFTIFGPDERKASENAGALCIEEARLLLFPVRSLKGVFAYTTCPIVLRRFYRDLEVLKHLGQDLIGSPLPDWLSLTTESIPDDQVWTIKPAEISECKILSHSEKITLEEFTFTAVPKGQVSSLAEWLDSKLSGVTLDLAARLAVMSDNTFRDFVEFSTEVITRTRIDDEKGTVVKGALWTEEHLPRESVLYCLLLSCKPLKSGVTGLSTADEVLNYITNNTTPALRPAYLWLGGNQTVGRGLVHVVFS</sequence>
<organism evidence="4 5">
    <name type="scientific">Candidatus Hakubella thermalkaliphila</name>
    <dbReference type="NCBI Taxonomy" id="2754717"/>
    <lineage>
        <taxon>Bacteria</taxon>
        <taxon>Bacillati</taxon>
        <taxon>Actinomycetota</taxon>
        <taxon>Actinomycetota incertae sedis</taxon>
        <taxon>Candidatus Hakubellales</taxon>
        <taxon>Candidatus Hakubellaceae</taxon>
        <taxon>Candidatus Hakubella</taxon>
    </lineage>
</organism>
<evidence type="ECO:0000256" key="2">
    <source>
        <dbReference type="ARBA" id="ARBA00093789"/>
    </source>
</evidence>
<dbReference type="EMBL" id="BLSD01000048">
    <property type="protein sequence ID" value="GFP39374.1"/>
    <property type="molecule type" value="Genomic_DNA"/>
</dbReference>
<dbReference type="Pfam" id="PF03787">
    <property type="entry name" value="RAMPs"/>
    <property type="match status" value="1"/>
</dbReference>
<dbReference type="GO" id="GO:0051607">
    <property type="term" value="P:defense response to virus"/>
    <property type="evidence" value="ECO:0007669"/>
    <property type="project" value="UniProtKB-KW"/>
</dbReference>
<dbReference type="AlphaFoldDB" id="A0A6V8QDW7"/>
<evidence type="ECO:0000256" key="1">
    <source>
        <dbReference type="ARBA" id="ARBA00023118"/>
    </source>
</evidence>
<dbReference type="InterPro" id="IPR013410">
    <property type="entry name" value="CRISPR-assoc_RAMP_Cmr4"/>
</dbReference>
<accession>A0A6V8QDW7</accession>
<dbReference type="PANTHER" id="PTHR36700">
    <property type="entry name" value="CRISPR SYSTEM CMR SUBUNIT CMR4"/>
    <property type="match status" value="1"/>
</dbReference>
<evidence type="ECO:0000313" key="4">
    <source>
        <dbReference type="EMBL" id="GFP39374.1"/>
    </source>
</evidence>
<name>A0A6V8QDW7_9ACTN</name>
<evidence type="ECO:0000259" key="3">
    <source>
        <dbReference type="Pfam" id="PF03787"/>
    </source>
</evidence>
<comment type="subunit">
    <text evidence="2">Part of the Csm effector complex that includes Cas10, Csm2, Csm3, Csm4 and Csm5.</text>
</comment>
<dbReference type="InterPro" id="IPR005537">
    <property type="entry name" value="RAMP_III_fam"/>
</dbReference>
<gene>
    <name evidence="4" type="ORF">HKBW3S47_01073</name>
</gene>